<dbReference type="OrthoDB" id="1670375at2759"/>
<proteinExistence type="predicted"/>
<accession>A0A6A4R5M1</accession>
<keyword evidence="1" id="KW-0472">Membrane</keyword>
<dbReference type="Proteomes" id="UP000447434">
    <property type="component" value="Chromosome 1"/>
</dbReference>
<reference evidence="3" key="1">
    <citation type="journal article" date="2020" name="Nat. Commun.">
        <title>Genome sequence of the cluster root forming white lupin.</title>
        <authorList>
            <person name="Hufnagel B."/>
            <person name="Marques A."/>
            <person name="Soriano A."/>
            <person name="Marques L."/>
            <person name="Divol F."/>
            <person name="Doumas P."/>
            <person name="Sallet E."/>
            <person name="Mancinotti D."/>
            <person name="Carrere S."/>
            <person name="Marande W."/>
            <person name="Arribat S."/>
            <person name="Keller J."/>
            <person name="Huneau C."/>
            <person name="Blein T."/>
            <person name="Aime D."/>
            <person name="Laguerre M."/>
            <person name="Taylor J."/>
            <person name="Schubert V."/>
            <person name="Nelson M."/>
            <person name="Geu-Flores F."/>
            <person name="Crespi M."/>
            <person name="Gallardo-Guerrero K."/>
            <person name="Delaux P.-M."/>
            <person name="Salse J."/>
            <person name="Berges H."/>
            <person name="Guyot R."/>
            <person name="Gouzy J."/>
            <person name="Peret B."/>
        </authorList>
    </citation>
    <scope>NUCLEOTIDE SEQUENCE [LARGE SCALE GENOMIC DNA]</scope>
    <source>
        <strain evidence="3">cv. Amiga</strain>
    </source>
</reference>
<keyword evidence="3" id="KW-1185">Reference proteome</keyword>
<sequence length="73" mass="8175">MIHKANPFWCVLAMIILCASMICHHKFAERGKIFTKQEVRAIQLGPGGIFFTGDGTGQVKVWNWIAEPTTSIQ</sequence>
<keyword evidence="1" id="KW-0812">Transmembrane</keyword>
<evidence type="ECO:0000256" key="1">
    <source>
        <dbReference type="SAM" id="Phobius"/>
    </source>
</evidence>
<name>A0A6A4R5M1_LUPAL</name>
<organism evidence="2 3">
    <name type="scientific">Lupinus albus</name>
    <name type="common">White lupine</name>
    <name type="synonym">Lupinus termis</name>
    <dbReference type="NCBI Taxonomy" id="3870"/>
    <lineage>
        <taxon>Eukaryota</taxon>
        <taxon>Viridiplantae</taxon>
        <taxon>Streptophyta</taxon>
        <taxon>Embryophyta</taxon>
        <taxon>Tracheophyta</taxon>
        <taxon>Spermatophyta</taxon>
        <taxon>Magnoliopsida</taxon>
        <taxon>eudicotyledons</taxon>
        <taxon>Gunneridae</taxon>
        <taxon>Pentapetalae</taxon>
        <taxon>rosids</taxon>
        <taxon>fabids</taxon>
        <taxon>Fabales</taxon>
        <taxon>Fabaceae</taxon>
        <taxon>Papilionoideae</taxon>
        <taxon>50 kb inversion clade</taxon>
        <taxon>genistoids sensu lato</taxon>
        <taxon>core genistoids</taxon>
        <taxon>Genisteae</taxon>
        <taxon>Lupinus</taxon>
    </lineage>
</organism>
<gene>
    <name evidence="2" type="ORF">Lalb_Chr01g0009071</name>
</gene>
<dbReference type="AlphaFoldDB" id="A0A6A4R5M1"/>
<evidence type="ECO:0000313" key="2">
    <source>
        <dbReference type="EMBL" id="KAE9621013.1"/>
    </source>
</evidence>
<feature type="transmembrane region" description="Helical" evidence="1">
    <location>
        <begin position="6"/>
        <end position="23"/>
    </location>
</feature>
<dbReference type="EMBL" id="WOCE01000001">
    <property type="protein sequence ID" value="KAE9621013.1"/>
    <property type="molecule type" value="Genomic_DNA"/>
</dbReference>
<keyword evidence="1" id="KW-1133">Transmembrane helix</keyword>
<protein>
    <submittedName>
        <fullName evidence="2">Putative transcription factor WD40-like family</fullName>
    </submittedName>
</protein>
<comment type="caution">
    <text evidence="2">The sequence shown here is derived from an EMBL/GenBank/DDBJ whole genome shotgun (WGS) entry which is preliminary data.</text>
</comment>
<evidence type="ECO:0000313" key="3">
    <source>
        <dbReference type="Proteomes" id="UP000447434"/>
    </source>
</evidence>